<sequence length="163" mass="16974">MNWLALPLAVLFAAAPAARPFVAQGDYWEIRLDLPAGWKSCTAPAPAPNHGFALAPRDGSCAAAVLRFLVENNLDDALPDLTALQQQAGCSAGSKAVEIGGRGWNVCRDASQGETALHVQACGENPNDAVIFTLQRSGGDAAAAALFGRVLESVKLRCPSAPH</sequence>
<dbReference type="RefSeq" id="WP_255916458.1">
    <property type="nucleotide sequence ID" value="NZ_JANFQO010000027.1"/>
</dbReference>
<proteinExistence type="predicted"/>
<dbReference type="EMBL" id="JANFQO010000027">
    <property type="protein sequence ID" value="MCQ4167270.1"/>
    <property type="molecule type" value="Genomic_DNA"/>
</dbReference>
<evidence type="ECO:0000313" key="2">
    <source>
        <dbReference type="Proteomes" id="UP001165498"/>
    </source>
</evidence>
<name>A0ABT1QYD5_9GAMM</name>
<accession>A0ABT1QYD5</accession>
<gene>
    <name evidence="1" type="ORF">NM961_21360</name>
</gene>
<evidence type="ECO:0000313" key="1">
    <source>
        <dbReference type="EMBL" id="MCQ4167270.1"/>
    </source>
</evidence>
<dbReference type="Proteomes" id="UP001165498">
    <property type="component" value="Unassembled WGS sequence"/>
</dbReference>
<keyword evidence="2" id="KW-1185">Reference proteome</keyword>
<organism evidence="1 2">
    <name type="scientific">Tahibacter harae</name>
    <dbReference type="NCBI Taxonomy" id="2963937"/>
    <lineage>
        <taxon>Bacteria</taxon>
        <taxon>Pseudomonadati</taxon>
        <taxon>Pseudomonadota</taxon>
        <taxon>Gammaproteobacteria</taxon>
        <taxon>Lysobacterales</taxon>
        <taxon>Rhodanobacteraceae</taxon>
        <taxon>Tahibacter</taxon>
    </lineage>
</organism>
<protein>
    <recommendedName>
        <fullName evidence="3">DUF3558 domain-containing protein</fullName>
    </recommendedName>
</protein>
<evidence type="ECO:0008006" key="3">
    <source>
        <dbReference type="Google" id="ProtNLM"/>
    </source>
</evidence>
<comment type="caution">
    <text evidence="1">The sequence shown here is derived from an EMBL/GenBank/DDBJ whole genome shotgun (WGS) entry which is preliminary data.</text>
</comment>
<reference evidence="1" key="1">
    <citation type="submission" date="2022-07" db="EMBL/GenBank/DDBJ databases">
        <title>Tahibacter sp., a new gammaproteobacterium isolated from the silt sample collected at pig farm.</title>
        <authorList>
            <person name="Chen H."/>
        </authorList>
    </citation>
    <scope>NUCLEOTIDE SEQUENCE</scope>
    <source>
        <strain evidence="1">P2K</strain>
    </source>
</reference>